<keyword evidence="2" id="KW-0732">Signal</keyword>
<dbReference type="CDD" id="cd08024">
    <property type="entry name" value="GH16_CCF"/>
    <property type="match status" value="1"/>
</dbReference>
<evidence type="ECO:0000259" key="3">
    <source>
        <dbReference type="PROSITE" id="PS51762"/>
    </source>
</evidence>
<evidence type="ECO:0000256" key="1">
    <source>
        <dbReference type="ARBA" id="ARBA00006865"/>
    </source>
</evidence>
<dbReference type="EMBL" id="CAJZBQ010000047">
    <property type="protein sequence ID" value="CAG9329122.1"/>
    <property type="molecule type" value="Genomic_DNA"/>
</dbReference>
<proteinExistence type="inferred from homology"/>
<evidence type="ECO:0000313" key="5">
    <source>
        <dbReference type="Proteomes" id="UP001162131"/>
    </source>
</evidence>
<dbReference type="InterPro" id="IPR013320">
    <property type="entry name" value="ConA-like_dom_sf"/>
</dbReference>
<evidence type="ECO:0000313" key="4">
    <source>
        <dbReference type="EMBL" id="CAG9329122.1"/>
    </source>
</evidence>
<dbReference type="InterPro" id="IPR000757">
    <property type="entry name" value="Beta-glucanase-like"/>
</dbReference>
<comment type="similarity">
    <text evidence="1">Belongs to the glycosyl hydrolase 16 family.</text>
</comment>
<dbReference type="Pfam" id="PF00722">
    <property type="entry name" value="Glyco_hydro_16"/>
    <property type="match status" value="1"/>
</dbReference>
<sequence>MSPSLALICMALVIGCSAETLIFQDDFKTLDFRVWRHEITMSGGGNWEFEWYVNNRSNSYVKNSTLYIMPTMTEDAIGMTTLQSGDVNIWGGSPADACTGNQFYGCERNAAASGNVINPVRSARLRTADTFKFKYGRVEVRAKLPRGDWLWPAIWMLPNYNSYGGWPASGEIDIMESRGNAPSYPAGGNNQFASTLHWGPDWANNKYPLTHKEYNNPTSLADDFHVYGLYWSKDRLYTYFDTPSNIVLDVDMTKISFWQRGNFPTNFNNPWAGAGLNAPFDQEFYFTLNVACGGTSGYFPDGVGGKPWSDTDQHSVDSFWNNRGAWQPTWSGEDAALKIDYIKVWSLDNAAEE</sequence>
<dbReference type="GO" id="GO:0005975">
    <property type="term" value="P:carbohydrate metabolic process"/>
    <property type="evidence" value="ECO:0007669"/>
    <property type="project" value="InterPro"/>
</dbReference>
<dbReference type="Proteomes" id="UP001162131">
    <property type="component" value="Unassembled WGS sequence"/>
</dbReference>
<dbReference type="Gene3D" id="2.60.120.200">
    <property type="match status" value="1"/>
</dbReference>
<feature type="signal peptide" evidence="2">
    <location>
        <begin position="1"/>
        <end position="18"/>
    </location>
</feature>
<dbReference type="PANTHER" id="PTHR10963">
    <property type="entry name" value="GLYCOSYL HYDROLASE-RELATED"/>
    <property type="match status" value="1"/>
</dbReference>
<dbReference type="SUPFAM" id="SSF49899">
    <property type="entry name" value="Concanavalin A-like lectins/glucanases"/>
    <property type="match status" value="1"/>
</dbReference>
<accession>A0AAU9JX52</accession>
<feature type="chain" id="PRO_5043840840" description="GH16 domain-containing protein" evidence="2">
    <location>
        <begin position="19"/>
        <end position="353"/>
    </location>
</feature>
<comment type="caution">
    <text evidence="4">The sequence shown here is derived from an EMBL/GenBank/DDBJ whole genome shotgun (WGS) entry which is preliminary data.</text>
</comment>
<dbReference type="GO" id="GO:0004553">
    <property type="term" value="F:hydrolase activity, hydrolyzing O-glycosyl compounds"/>
    <property type="evidence" value="ECO:0007669"/>
    <property type="project" value="InterPro"/>
</dbReference>
<dbReference type="PROSITE" id="PS51762">
    <property type="entry name" value="GH16_2"/>
    <property type="match status" value="1"/>
</dbReference>
<keyword evidence="5" id="KW-1185">Reference proteome</keyword>
<evidence type="ECO:0000256" key="2">
    <source>
        <dbReference type="SAM" id="SignalP"/>
    </source>
</evidence>
<dbReference type="InterPro" id="IPR050546">
    <property type="entry name" value="Glycosyl_Hydrlase_16"/>
</dbReference>
<feature type="domain" description="GH16" evidence="3">
    <location>
        <begin position="1"/>
        <end position="350"/>
    </location>
</feature>
<protein>
    <recommendedName>
        <fullName evidence="3">GH16 domain-containing protein</fullName>
    </recommendedName>
</protein>
<reference evidence="4" key="1">
    <citation type="submission" date="2021-09" db="EMBL/GenBank/DDBJ databases">
        <authorList>
            <consortium name="AG Swart"/>
            <person name="Singh M."/>
            <person name="Singh A."/>
            <person name="Seah K."/>
            <person name="Emmerich C."/>
        </authorList>
    </citation>
    <scope>NUCLEOTIDE SEQUENCE</scope>
    <source>
        <strain evidence="4">ATCC30299</strain>
    </source>
</reference>
<gene>
    <name evidence="4" type="ORF">BSTOLATCC_MIC47952</name>
</gene>
<dbReference type="PANTHER" id="PTHR10963:SF55">
    <property type="entry name" value="GLYCOSIDE HYDROLASE FAMILY 16 PROTEIN"/>
    <property type="match status" value="1"/>
</dbReference>
<name>A0AAU9JX52_9CILI</name>
<organism evidence="4 5">
    <name type="scientific">Blepharisma stoltei</name>
    <dbReference type="NCBI Taxonomy" id="1481888"/>
    <lineage>
        <taxon>Eukaryota</taxon>
        <taxon>Sar</taxon>
        <taxon>Alveolata</taxon>
        <taxon>Ciliophora</taxon>
        <taxon>Postciliodesmatophora</taxon>
        <taxon>Heterotrichea</taxon>
        <taxon>Heterotrichida</taxon>
        <taxon>Blepharismidae</taxon>
        <taxon>Blepharisma</taxon>
    </lineage>
</organism>
<dbReference type="AlphaFoldDB" id="A0AAU9JX52"/>